<dbReference type="Proteomes" id="UP000217446">
    <property type="component" value="Unassembled WGS sequence"/>
</dbReference>
<dbReference type="InterPro" id="IPR009057">
    <property type="entry name" value="Homeodomain-like_sf"/>
</dbReference>
<evidence type="ECO:0000259" key="5">
    <source>
        <dbReference type="PROSITE" id="PS50977"/>
    </source>
</evidence>
<dbReference type="EMBL" id="BDQI01000036">
    <property type="protein sequence ID" value="GAX57524.1"/>
    <property type="molecule type" value="Genomic_DNA"/>
</dbReference>
<evidence type="ECO:0000256" key="1">
    <source>
        <dbReference type="ARBA" id="ARBA00023015"/>
    </source>
</evidence>
<feature type="DNA-binding region" description="H-T-H motif" evidence="4">
    <location>
        <begin position="37"/>
        <end position="56"/>
    </location>
</feature>
<dbReference type="Pfam" id="PF21597">
    <property type="entry name" value="TetR_C_43"/>
    <property type="match status" value="1"/>
</dbReference>
<dbReference type="SUPFAM" id="SSF48498">
    <property type="entry name" value="Tetracyclin repressor-like, C-terminal domain"/>
    <property type="match status" value="1"/>
</dbReference>
<keyword evidence="1" id="KW-0805">Transcription regulation</keyword>
<feature type="domain" description="HTH tetR-type" evidence="5">
    <location>
        <begin position="15"/>
        <end position="74"/>
    </location>
</feature>
<evidence type="ECO:0000256" key="2">
    <source>
        <dbReference type="ARBA" id="ARBA00023125"/>
    </source>
</evidence>
<protein>
    <submittedName>
        <fullName evidence="6">TetR family transcriptional regulator</fullName>
    </submittedName>
</protein>
<dbReference type="GO" id="GO:0003700">
    <property type="term" value="F:DNA-binding transcription factor activity"/>
    <property type="evidence" value="ECO:0007669"/>
    <property type="project" value="TreeGrafter"/>
</dbReference>
<evidence type="ECO:0000313" key="6">
    <source>
        <dbReference type="EMBL" id="GAX57524.1"/>
    </source>
</evidence>
<comment type="caution">
    <text evidence="6">The sequence shown here is derived from an EMBL/GenBank/DDBJ whole genome shotgun (WGS) entry which is preliminary data.</text>
</comment>
<keyword evidence="2 4" id="KW-0238">DNA-binding</keyword>
<dbReference type="InterPro" id="IPR001647">
    <property type="entry name" value="HTH_TetR"/>
</dbReference>
<evidence type="ECO:0000256" key="4">
    <source>
        <dbReference type="PROSITE-ProRule" id="PRU00335"/>
    </source>
</evidence>
<dbReference type="InterPro" id="IPR050109">
    <property type="entry name" value="HTH-type_TetR-like_transc_reg"/>
</dbReference>
<gene>
    <name evidence="6" type="ORF">SO3561_09094</name>
</gene>
<dbReference type="InterPro" id="IPR036271">
    <property type="entry name" value="Tet_transcr_reg_TetR-rel_C_sf"/>
</dbReference>
<dbReference type="STRING" id="1963.AQJ27_44500"/>
<dbReference type="PROSITE" id="PS50977">
    <property type="entry name" value="HTH_TETR_2"/>
    <property type="match status" value="1"/>
</dbReference>
<dbReference type="Gene3D" id="1.10.357.10">
    <property type="entry name" value="Tetracycline Repressor, domain 2"/>
    <property type="match status" value="1"/>
</dbReference>
<accession>A0A250VTU0</accession>
<reference evidence="7" key="1">
    <citation type="submission" date="2017-05" db="EMBL/GenBank/DDBJ databases">
        <title>Streptomyces olivochromogenes NBRC 3561 whole genome shotgun sequence.</title>
        <authorList>
            <person name="Dohra H."/>
            <person name="Kodani S."/>
        </authorList>
    </citation>
    <scope>NUCLEOTIDE SEQUENCE [LARGE SCALE GENOMIC DNA]</scope>
    <source>
        <strain evidence="7">NBRC 3561</strain>
    </source>
</reference>
<evidence type="ECO:0000313" key="7">
    <source>
        <dbReference type="Proteomes" id="UP000217446"/>
    </source>
</evidence>
<dbReference type="PRINTS" id="PR00455">
    <property type="entry name" value="HTHTETR"/>
</dbReference>
<dbReference type="InterPro" id="IPR049445">
    <property type="entry name" value="TetR_SbtR-like_C"/>
</dbReference>
<dbReference type="AlphaFoldDB" id="A0A250VTU0"/>
<keyword evidence="7" id="KW-1185">Reference proteome</keyword>
<dbReference type="PANTHER" id="PTHR30055">
    <property type="entry name" value="HTH-TYPE TRANSCRIPTIONAL REGULATOR RUTR"/>
    <property type="match status" value="1"/>
</dbReference>
<keyword evidence="3" id="KW-0804">Transcription</keyword>
<dbReference type="Pfam" id="PF00440">
    <property type="entry name" value="TetR_N"/>
    <property type="match status" value="1"/>
</dbReference>
<evidence type="ECO:0000256" key="3">
    <source>
        <dbReference type="ARBA" id="ARBA00023163"/>
    </source>
</evidence>
<dbReference type="GO" id="GO:0000976">
    <property type="term" value="F:transcription cis-regulatory region binding"/>
    <property type="evidence" value="ECO:0007669"/>
    <property type="project" value="TreeGrafter"/>
</dbReference>
<proteinExistence type="predicted"/>
<name>A0A250VTU0_STROL</name>
<dbReference type="PANTHER" id="PTHR30055:SF234">
    <property type="entry name" value="HTH-TYPE TRANSCRIPTIONAL REGULATOR BETI"/>
    <property type="match status" value="1"/>
</dbReference>
<sequence length="202" mass="21912">MHEQGPAQPMRAHARRNREKLLAAALEEFTRTGKDAPLDSIARAAGVGIGTLYRHFPTREALVLATYQHEVEQMCSTADELLRTLPPHQALREWMARLASLLVAKQHMSEALRSVGPSSGAWASESYAQVFDTIDTLVAAGVAAGTIRSDLETADVVLAMSGLLRLDVAGDWKGQADRQIRLLMDGLQAGTHPHPLNADTAE</sequence>
<organism evidence="6 7">
    <name type="scientific">Streptomyces olivochromogenes</name>
    <dbReference type="NCBI Taxonomy" id="1963"/>
    <lineage>
        <taxon>Bacteria</taxon>
        <taxon>Bacillati</taxon>
        <taxon>Actinomycetota</taxon>
        <taxon>Actinomycetes</taxon>
        <taxon>Kitasatosporales</taxon>
        <taxon>Streptomycetaceae</taxon>
        <taxon>Streptomyces</taxon>
    </lineage>
</organism>
<dbReference type="SUPFAM" id="SSF46689">
    <property type="entry name" value="Homeodomain-like"/>
    <property type="match status" value="1"/>
</dbReference>